<feature type="domain" description="Solute-binding protein family 3/N-terminal" evidence="4">
    <location>
        <begin position="28"/>
        <end position="265"/>
    </location>
</feature>
<evidence type="ECO:0000256" key="1">
    <source>
        <dbReference type="ARBA" id="ARBA00010333"/>
    </source>
</evidence>
<evidence type="ECO:0000313" key="5">
    <source>
        <dbReference type="EMBL" id="RVU31605.1"/>
    </source>
</evidence>
<sequence length="269" mass="30677">MMRHAARLTLISLLLWANAVAADAPTKITVIGDQSYPPFSFLDEGKPSGIYVDVLTKVFAQLPEYDIDIMMMPWRRGLAEIKNSRALAIFPPYYFPKERPYIGAYSIPILTEHVVLMCDSSRVSGTQTLIWPQDFKRKRITANKGYLLTPDFLQSIATNRITHIEVSGARSAIHMMLLNRADCFMHAELPTRWELDQLTKEQPELEKKLTTLNFTGTQIGQSGHLGYSADTVRYPFRDQFRAKVDRVLKALIANGEIQSIIDRYRNQLP</sequence>
<keyword evidence="6" id="KW-1185">Reference proteome</keyword>
<dbReference type="PANTHER" id="PTHR35936:SF25">
    <property type="entry name" value="ABC TRANSPORTER SUBSTRATE-BINDING PROTEIN"/>
    <property type="match status" value="1"/>
</dbReference>
<dbReference type="Pfam" id="PF00497">
    <property type="entry name" value="SBP_bac_3"/>
    <property type="match status" value="1"/>
</dbReference>
<dbReference type="RefSeq" id="WP_127693464.1">
    <property type="nucleotide sequence ID" value="NZ_SACQ01000002.1"/>
</dbReference>
<dbReference type="SUPFAM" id="SSF53850">
    <property type="entry name" value="Periplasmic binding protein-like II"/>
    <property type="match status" value="1"/>
</dbReference>
<feature type="signal peptide" evidence="3">
    <location>
        <begin position="1"/>
        <end position="21"/>
    </location>
</feature>
<keyword evidence="2 3" id="KW-0732">Signal</keyword>
<protein>
    <submittedName>
        <fullName evidence="5">Transporter substrate-binding domain-containing protein</fullName>
    </submittedName>
</protein>
<proteinExistence type="inferred from homology"/>
<dbReference type="PANTHER" id="PTHR35936">
    <property type="entry name" value="MEMBRANE-BOUND LYTIC MUREIN TRANSGLYCOSYLASE F"/>
    <property type="match status" value="1"/>
</dbReference>
<dbReference type="Gene3D" id="3.40.190.10">
    <property type="entry name" value="Periplasmic binding protein-like II"/>
    <property type="match status" value="2"/>
</dbReference>
<evidence type="ECO:0000259" key="4">
    <source>
        <dbReference type="Pfam" id="PF00497"/>
    </source>
</evidence>
<dbReference type="InterPro" id="IPR001638">
    <property type="entry name" value="Solute-binding_3/MltF_N"/>
</dbReference>
<evidence type="ECO:0000256" key="2">
    <source>
        <dbReference type="ARBA" id="ARBA00022729"/>
    </source>
</evidence>
<comment type="similarity">
    <text evidence="1">Belongs to the bacterial solute-binding protein 3 family.</text>
</comment>
<evidence type="ECO:0000256" key="3">
    <source>
        <dbReference type="SAM" id="SignalP"/>
    </source>
</evidence>
<comment type="caution">
    <text evidence="5">The sequence shown here is derived from an EMBL/GenBank/DDBJ whole genome shotgun (WGS) entry which is preliminary data.</text>
</comment>
<reference evidence="5 6" key="1">
    <citation type="submission" date="2019-01" db="EMBL/GenBank/DDBJ databases">
        <authorList>
            <person name="Chen W.-M."/>
        </authorList>
    </citation>
    <scope>NUCLEOTIDE SEQUENCE [LARGE SCALE GENOMIC DNA]</scope>
    <source>
        <strain evidence="5 6">HPM-16</strain>
    </source>
</reference>
<name>A0A437QAW1_9GAMM</name>
<dbReference type="AlphaFoldDB" id="A0A437QAW1"/>
<accession>A0A437QAW1</accession>
<gene>
    <name evidence="5" type="ORF">EOE65_06410</name>
</gene>
<dbReference type="EMBL" id="SACQ01000002">
    <property type="protein sequence ID" value="RVU31605.1"/>
    <property type="molecule type" value="Genomic_DNA"/>
</dbReference>
<feature type="chain" id="PRO_5019279093" evidence="3">
    <location>
        <begin position="22"/>
        <end position="269"/>
    </location>
</feature>
<organism evidence="5 6">
    <name type="scientific">Neptunomonas marina</name>
    <dbReference type="NCBI Taxonomy" id="1815562"/>
    <lineage>
        <taxon>Bacteria</taxon>
        <taxon>Pseudomonadati</taxon>
        <taxon>Pseudomonadota</taxon>
        <taxon>Gammaproteobacteria</taxon>
        <taxon>Oceanospirillales</taxon>
        <taxon>Oceanospirillaceae</taxon>
        <taxon>Neptunomonas</taxon>
    </lineage>
</organism>
<dbReference type="Proteomes" id="UP000282818">
    <property type="component" value="Unassembled WGS sequence"/>
</dbReference>
<evidence type="ECO:0000313" key="6">
    <source>
        <dbReference type="Proteomes" id="UP000282818"/>
    </source>
</evidence>